<gene>
    <name evidence="2" type="ORF">L249_4415</name>
</gene>
<keyword evidence="1" id="KW-1133">Transmembrane helix</keyword>
<feature type="transmembrane region" description="Helical" evidence="1">
    <location>
        <begin position="68"/>
        <end position="89"/>
    </location>
</feature>
<evidence type="ECO:0008006" key="4">
    <source>
        <dbReference type="Google" id="ProtNLM"/>
    </source>
</evidence>
<dbReference type="Proteomes" id="UP000253664">
    <property type="component" value="Unassembled WGS sequence"/>
</dbReference>
<sequence>MRRLKSANLNPNQAPRRLPPQAATKFITHFQQQKKKKKRPAILRVHVHDWPAAHTTMRPRKAHVRLRATKAVILVLVCCSVWLLTSQLVRRAGPFSSASSSSSSLLSFSSLFPSPSSPSPSSSSNSTLGFGRIYVVSQQDSPRRKTIIQAANVTELTLTIPLQPVWTDQDERKFRLPKDSSIQRGSLLAWLGHLHALQQFLDSGAETALFLEDDVDWDIRLRTSQAPLVSAAARRLLAVDDGRRYPYGHPDRWDLIYLGHCGDYWHGMDVEFVDGHVKPSDLSSTPHAAFADHSMSPPHRLHPFTASLFKNLGVGPQTRLFHRSVFPLCTFGYALSRAGALRLLQLGRKEPSTSGHKAYDVLILLSCRDYGLRCWTVNPEIFHHMPGPSIIDVQQGNTELPPVDRAAKDQIKDRGETPNIDCGFWDGSFRFDDGDVTRLDWLRREVGRKGRCLKKGRH</sequence>
<keyword evidence="3" id="KW-1185">Reference proteome</keyword>
<keyword evidence="1" id="KW-0472">Membrane</keyword>
<comment type="caution">
    <text evidence="2">The sequence shown here is derived from an EMBL/GenBank/DDBJ whole genome shotgun (WGS) entry which is preliminary data.</text>
</comment>
<evidence type="ECO:0000313" key="3">
    <source>
        <dbReference type="Proteomes" id="UP000253664"/>
    </source>
</evidence>
<keyword evidence="1" id="KW-0812">Transmembrane</keyword>
<dbReference type="EMBL" id="LKCN02000012">
    <property type="protein sequence ID" value="RCI10423.1"/>
    <property type="molecule type" value="Genomic_DNA"/>
</dbReference>
<accession>A0A367L7M1</accession>
<dbReference type="STRING" id="1330021.A0A367L7M1"/>
<evidence type="ECO:0000256" key="1">
    <source>
        <dbReference type="SAM" id="Phobius"/>
    </source>
</evidence>
<name>A0A367L7M1_9HYPO</name>
<reference evidence="2 3" key="1">
    <citation type="journal article" date="2015" name="BMC Genomics">
        <title>Insights from the genome of Ophiocordyceps polyrhachis-furcata to pathogenicity and host specificity in insect fungi.</title>
        <authorList>
            <person name="Wichadakul D."/>
            <person name="Kobmoo N."/>
            <person name="Ingsriswang S."/>
            <person name="Tangphatsornruang S."/>
            <person name="Chantasingh D."/>
            <person name="Luangsa-ard J.J."/>
            <person name="Eurwilaichitr L."/>
        </authorList>
    </citation>
    <scope>NUCLEOTIDE SEQUENCE [LARGE SCALE GENOMIC DNA]</scope>
    <source>
        <strain evidence="2 3">BCC 54312</strain>
    </source>
</reference>
<proteinExistence type="predicted"/>
<evidence type="ECO:0000313" key="2">
    <source>
        <dbReference type="EMBL" id="RCI10423.1"/>
    </source>
</evidence>
<organism evidence="2 3">
    <name type="scientific">Ophiocordyceps polyrhachis-furcata BCC 54312</name>
    <dbReference type="NCBI Taxonomy" id="1330021"/>
    <lineage>
        <taxon>Eukaryota</taxon>
        <taxon>Fungi</taxon>
        <taxon>Dikarya</taxon>
        <taxon>Ascomycota</taxon>
        <taxon>Pezizomycotina</taxon>
        <taxon>Sordariomycetes</taxon>
        <taxon>Hypocreomycetidae</taxon>
        <taxon>Hypocreales</taxon>
        <taxon>Ophiocordycipitaceae</taxon>
        <taxon>Ophiocordyceps</taxon>
    </lineage>
</organism>
<protein>
    <recommendedName>
        <fullName evidence="4">Glycosyltransferase family 25 protein</fullName>
    </recommendedName>
</protein>
<dbReference type="OrthoDB" id="47375at2759"/>
<feature type="non-terminal residue" evidence="2">
    <location>
        <position position="458"/>
    </location>
</feature>
<dbReference type="AlphaFoldDB" id="A0A367L7M1"/>